<evidence type="ECO:0000256" key="2">
    <source>
        <dbReference type="ARBA" id="ARBA00009320"/>
    </source>
</evidence>
<dbReference type="InterPro" id="IPR043131">
    <property type="entry name" value="BCAT-like_N"/>
</dbReference>
<dbReference type="InterPro" id="IPR001544">
    <property type="entry name" value="Aminotrans_IV"/>
</dbReference>
<comment type="cofactor">
    <cofactor evidence="1 10">
        <name>pyridoxal 5'-phosphate</name>
        <dbReference type="ChEBI" id="CHEBI:597326"/>
    </cofactor>
</comment>
<name>A0A137P9W4_CONC2</name>
<dbReference type="STRING" id="796925.A0A137P9W4"/>
<comment type="catalytic activity">
    <reaction evidence="11">
        <text>L-isoleucine + 2-oxoglutarate = (S)-3-methyl-2-oxopentanoate + L-glutamate</text>
        <dbReference type="Rhea" id="RHEA:24801"/>
        <dbReference type="ChEBI" id="CHEBI:16810"/>
        <dbReference type="ChEBI" id="CHEBI:29985"/>
        <dbReference type="ChEBI" id="CHEBI:35146"/>
        <dbReference type="ChEBI" id="CHEBI:58045"/>
        <dbReference type="EC" id="2.6.1.42"/>
    </reaction>
</comment>
<dbReference type="EMBL" id="KQ964469">
    <property type="protein sequence ID" value="KXN71711.1"/>
    <property type="molecule type" value="Genomic_DNA"/>
</dbReference>
<evidence type="ECO:0000256" key="9">
    <source>
        <dbReference type="RuleBase" id="RU004106"/>
    </source>
</evidence>
<evidence type="ECO:0000256" key="4">
    <source>
        <dbReference type="ARBA" id="ARBA00022605"/>
    </source>
</evidence>
<organism evidence="12 13">
    <name type="scientific">Conidiobolus coronatus (strain ATCC 28846 / CBS 209.66 / NRRL 28638)</name>
    <name type="common">Delacroixia coronata</name>
    <dbReference type="NCBI Taxonomy" id="796925"/>
    <lineage>
        <taxon>Eukaryota</taxon>
        <taxon>Fungi</taxon>
        <taxon>Fungi incertae sedis</taxon>
        <taxon>Zoopagomycota</taxon>
        <taxon>Entomophthoromycotina</taxon>
        <taxon>Entomophthoromycetes</taxon>
        <taxon>Entomophthorales</taxon>
        <taxon>Ancylistaceae</taxon>
        <taxon>Conidiobolus</taxon>
    </lineage>
</organism>
<dbReference type="AlphaFoldDB" id="A0A137P9W4"/>
<dbReference type="PANTHER" id="PTHR11825">
    <property type="entry name" value="SUBGROUP IIII AMINOTRANSFERASE"/>
    <property type="match status" value="1"/>
</dbReference>
<evidence type="ECO:0000256" key="3">
    <source>
        <dbReference type="ARBA" id="ARBA00022576"/>
    </source>
</evidence>
<dbReference type="GO" id="GO:0052656">
    <property type="term" value="F:L-isoleucine-2-oxoglutarate transaminase activity"/>
    <property type="evidence" value="ECO:0007669"/>
    <property type="project" value="RHEA"/>
</dbReference>
<dbReference type="GO" id="GO:0052654">
    <property type="term" value="F:L-leucine-2-oxoglutarate transaminase activity"/>
    <property type="evidence" value="ECO:0007669"/>
    <property type="project" value="RHEA"/>
</dbReference>
<dbReference type="CDD" id="cd01557">
    <property type="entry name" value="BCAT_beta_family"/>
    <property type="match status" value="1"/>
</dbReference>
<dbReference type="Pfam" id="PF01063">
    <property type="entry name" value="Aminotran_4"/>
    <property type="match status" value="1"/>
</dbReference>
<evidence type="ECO:0000256" key="1">
    <source>
        <dbReference type="ARBA" id="ARBA00001933"/>
    </source>
</evidence>
<dbReference type="NCBIfam" id="TIGR01123">
    <property type="entry name" value="ilvE_II"/>
    <property type="match status" value="1"/>
</dbReference>
<dbReference type="GO" id="GO:0052655">
    <property type="term" value="F:L-valine-2-oxoglutarate transaminase activity"/>
    <property type="evidence" value="ECO:0007669"/>
    <property type="project" value="RHEA"/>
</dbReference>
<feature type="modified residue" description="N6-(pyridoxal phosphate)lysine" evidence="8">
    <location>
        <position position="226"/>
    </location>
</feature>
<evidence type="ECO:0000256" key="11">
    <source>
        <dbReference type="RuleBase" id="RU004517"/>
    </source>
</evidence>
<dbReference type="GO" id="GO:0005739">
    <property type="term" value="C:mitochondrion"/>
    <property type="evidence" value="ECO:0007669"/>
    <property type="project" value="TreeGrafter"/>
</dbReference>
<protein>
    <recommendedName>
        <fullName evidence="11">Branched-chain-amino-acid aminotransferase</fullName>
        <ecNumber evidence="11">2.6.1.42</ecNumber>
    </recommendedName>
</protein>
<dbReference type="OMA" id="LTEVFAC"/>
<evidence type="ECO:0000256" key="5">
    <source>
        <dbReference type="ARBA" id="ARBA00022679"/>
    </source>
</evidence>
<evidence type="ECO:0000256" key="10">
    <source>
        <dbReference type="RuleBase" id="RU004516"/>
    </source>
</evidence>
<evidence type="ECO:0000256" key="8">
    <source>
        <dbReference type="PIRSR" id="PIRSR006468-1"/>
    </source>
</evidence>
<dbReference type="NCBIfam" id="NF009897">
    <property type="entry name" value="PRK13357.1"/>
    <property type="match status" value="1"/>
</dbReference>
<keyword evidence="6 10" id="KW-0663">Pyridoxal phosphate</keyword>
<dbReference type="PIRSF" id="PIRSF006468">
    <property type="entry name" value="BCAT1"/>
    <property type="match status" value="1"/>
</dbReference>
<evidence type="ECO:0000313" key="12">
    <source>
        <dbReference type="EMBL" id="KXN71711.1"/>
    </source>
</evidence>
<keyword evidence="7 11" id="KW-0100">Branched-chain amino acid biosynthesis</keyword>
<dbReference type="Gene3D" id="3.20.10.10">
    <property type="entry name" value="D-amino Acid Aminotransferase, subunit A, domain 2"/>
    <property type="match status" value="1"/>
</dbReference>
<keyword evidence="5 11" id="KW-0808">Transferase</keyword>
<dbReference type="OrthoDB" id="1732691at2759"/>
<dbReference type="EC" id="2.6.1.42" evidence="11"/>
<gene>
    <name evidence="12" type="ORF">CONCODRAFT_81570</name>
</gene>
<comment type="catalytic activity">
    <reaction evidence="11">
        <text>L-valine + 2-oxoglutarate = 3-methyl-2-oxobutanoate + L-glutamate</text>
        <dbReference type="Rhea" id="RHEA:24813"/>
        <dbReference type="ChEBI" id="CHEBI:11851"/>
        <dbReference type="ChEBI" id="CHEBI:16810"/>
        <dbReference type="ChEBI" id="CHEBI:29985"/>
        <dbReference type="ChEBI" id="CHEBI:57762"/>
        <dbReference type="EC" id="2.6.1.42"/>
    </reaction>
</comment>
<keyword evidence="3 11" id="KW-0032">Aminotransferase</keyword>
<dbReference type="SUPFAM" id="SSF56752">
    <property type="entry name" value="D-aminoacid aminotransferase-like PLP-dependent enzymes"/>
    <property type="match status" value="1"/>
</dbReference>
<dbReference type="FunFam" id="3.30.470.10:FF:000005">
    <property type="entry name" value="Branched-chain-amino-acid aminotransferase"/>
    <property type="match status" value="1"/>
</dbReference>
<keyword evidence="4 11" id="KW-0028">Amino-acid biosynthesis</keyword>
<comment type="catalytic activity">
    <reaction evidence="11">
        <text>L-leucine + 2-oxoglutarate = 4-methyl-2-oxopentanoate + L-glutamate</text>
        <dbReference type="Rhea" id="RHEA:18321"/>
        <dbReference type="ChEBI" id="CHEBI:16810"/>
        <dbReference type="ChEBI" id="CHEBI:17865"/>
        <dbReference type="ChEBI" id="CHEBI:29985"/>
        <dbReference type="ChEBI" id="CHEBI:57427"/>
        <dbReference type="EC" id="2.6.1.42"/>
    </reaction>
</comment>
<proteinExistence type="inferred from homology"/>
<evidence type="ECO:0000313" key="13">
    <source>
        <dbReference type="Proteomes" id="UP000070444"/>
    </source>
</evidence>
<accession>A0A137P9W4</accession>
<dbReference type="FunFam" id="3.20.10.10:FF:000004">
    <property type="entry name" value="Branched-chain-amino-acid aminotransferase"/>
    <property type="match status" value="1"/>
</dbReference>
<reference evidence="12 13" key="1">
    <citation type="journal article" date="2015" name="Genome Biol. Evol.">
        <title>Phylogenomic analyses indicate that early fungi evolved digesting cell walls of algal ancestors of land plants.</title>
        <authorList>
            <person name="Chang Y."/>
            <person name="Wang S."/>
            <person name="Sekimoto S."/>
            <person name="Aerts A.L."/>
            <person name="Choi C."/>
            <person name="Clum A."/>
            <person name="LaButti K.M."/>
            <person name="Lindquist E.A."/>
            <person name="Yee Ngan C."/>
            <person name="Ohm R.A."/>
            <person name="Salamov A.A."/>
            <person name="Grigoriev I.V."/>
            <person name="Spatafora J.W."/>
            <person name="Berbee M.L."/>
        </authorList>
    </citation>
    <scope>NUCLEOTIDE SEQUENCE [LARGE SCALE GENOMIC DNA]</scope>
    <source>
        <strain evidence="12 13">NRRL 28638</strain>
    </source>
</reference>
<keyword evidence="13" id="KW-1185">Reference proteome</keyword>
<dbReference type="GO" id="GO:0009099">
    <property type="term" value="P:L-valine biosynthetic process"/>
    <property type="evidence" value="ECO:0007669"/>
    <property type="project" value="TreeGrafter"/>
</dbReference>
<dbReference type="PANTHER" id="PTHR11825:SF44">
    <property type="entry name" value="BRANCHED-CHAIN-AMINO-ACID AMINOTRANSFERASE"/>
    <property type="match status" value="1"/>
</dbReference>
<dbReference type="InterPro" id="IPR043132">
    <property type="entry name" value="BCAT-like_C"/>
</dbReference>
<dbReference type="InterPro" id="IPR036038">
    <property type="entry name" value="Aminotransferase-like"/>
</dbReference>
<dbReference type="GO" id="GO:0009098">
    <property type="term" value="P:L-leucine biosynthetic process"/>
    <property type="evidence" value="ECO:0007669"/>
    <property type="project" value="TreeGrafter"/>
</dbReference>
<dbReference type="InterPro" id="IPR005786">
    <property type="entry name" value="B_amino_transII"/>
</dbReference>
<evidence type="ECO:0000256" key="7">
    <source>
        <dbReference type="ARBA" id="ARBA00023304"/>
    </source>
</evidence>
<dbReference type="PROSITE" id="PS00770">
    <property type="entry name" value="AA_TRANSFER_CLASS_4"/>
    <property type="match status" value="1"/>
</dbReference>
<dbReference type="Proteomes" id="UP000070444">
    <property type="component" value="Unassembled WGS sequence"/>
</dbReference>
<dbReference type="InterPro" id="IPR018300">
    <property type="entry name" value="Aminotrans_IV_CS"/>
</dbReference>
<sequence>MKRNDLLNFCSNQTILQGHNSYALSRYCKTYAENLKITKSTTPKPLKPNQELLFGDSFSDHMFEVDWDSVTGWSTPEIKPYQPLVMDPSSIVFHYAFSCFEGMKAYKGVNGDIRLFRPDLNMARLNRSAERIALPTFDGDQLTECIKKLVKIDERWIPNEKGYSLYIRPNLIGTQEYIGVAPSNKAKLFVILSPVGPYYKTGFKAVSLLATSSFIRAWPGGTGNTKIGGNYAPGIKPQIHANHKNCAQNLWLFGPEEYLTEVGTMNCFIYWKNEAGELELVTPPLDGTILPGVTRQSILELAKSWGEFKVSERLVTIHDIKRAIQEKRLLEMFGSGTACIVSPIKEIIYNDESLQIPLDPNDSESQAGPIATKFNNTILSIQYGEIPSEWSVVID</sequence>
<dbReference type="InterPro" id="IPR033939">
    <property type="entry name" value="BCAT_family"/>
</dbReference>
<dbReference type="Gene3D" id="3.30.470.10">
    <property type="match status" value="1"/>
</dbReference>
<evidence type="ECO:0000256" key="6">
    <source>
        <dbReference type="ARBA" id="ARBA00022898"/>
    </source>
</evidence>
<comment type="similarity">
    <text evidence="2 9">Belongs to the class-IV pyridoxal-phosphate-dependent aminotransferase family.</text>
</comment>